<dbReference type="Pfam" id="PF12884">
    <property type="entry name" value="TORC_N"/>
    <property type="match status" value="1"/>
</dbReference>
<accession>A0A443R2I1</accession>
<evidence type="ECO:0000313" key="14">
    <source>
        <dbReference type="Proteomes" id="UP000285301"/>
    </source>
</evidence>
<feature type="domain" description="Transducer of regulated CREB activity middle" evidence="12">
    <location>
        <begin position="159"/>
        <end position="314"/>
    </location>
</feature>
<keyword evidence="8" id="KW-0804">Transcription</keyword>
<evidence type="ECO:0000256" key="10">
    <source>
        <dbReference type="SAM" id="MobiDB-lite"/>
    </source>
</evidence>
<keyword evidence="4" id="KW-0963">Cytoplasm</keyword>
<evidence type="ECO:0000256" key="3">
    <source>
        <dbReference type="ARBA" id="ARBA00007167"/>
    </source>
</evidence>
<feature type="compositionally biased region" description="Low complexity" evidence="10">
    <location>
        <begin position="329"/>
        <end position="359"/>
    </location>
</feature>
<evidence type="ECO:0000256" key="5">
    <source>
        <dbReference type="ARBA" id="ARBA00022553"/>
    </source>
</evidence>
<evidence type="ECO:0000256" key="2">
    <source>
        <dbReference type="ARBA" id="ARBA00004496"/>
    </source>
</evidence>
<evidence type="ECO:0000256" key="1">
    <source>
        <dbReference type="ARBA" id="ARBA00004123"/>
    </source>
</evidence>
<dbReference type="InterPro" id="IPR024786">
    <property type="entry name" value="TORC"/>
</dbReference>
<evidence type="ECO:0000256" key="6">
    <source>
        <dbReference type="ARBA" id="ARBA00023015"/>
    </source>
</evidence>
<dbReference type="STRING" id="1965070.A0A443R2I1"/>
<feature type="domain" description="Transducer of regulated CREB activity N-terminal" evidence="11">
    <location>
        <begin position="3"/>
        <end position="69"/>
    </location>
</feature>
<evidence type="ECO:0000256" key="4">
    <source>
        <dbReference type="ARBA" id="ARBA00022490"/>
    </source>
</evidence>
<feature type="non-terminal residue" evidence="13">
    <location>
        <position position="655"/>
    </location>
</feature>
<dbReference type="EMBL" id="NCKU01002492">
    <property type="protein sequence ID" value="RWS09466.1"/>
    <property type="molecule type" value="Genomic_DNA"/>
</dbReference>
<dbReference type="GO" id="GO:0051289">
    <property type="term" value="P:protein homotetramerization"/>
    <property type="evidence" value="ECO:0007669"/>
    <property type="project" value="InterPro"/>
</dbReference>
<dbReference type="GO" id="GO:0005737">
    <property type="term" value="C:cytoplasm"/>
    <property type="evidence" value="ECO:0007669"/>
    <property type="project" value="UniProtKB-SubCell"/>
</dbReference>
<dbReference type="PANTHER" id="PTHR13589">
    <property type="entry name" value="CREB-REGULATED TRANSCRIPTION COACTIVATOR"/>
    <property type="match status" value="1"/>
</dbReference>
<dbReference type="OrthoDB" id="8947034at2759"/>
<feature type="region of interest" description="Disordered" evidence="10">
    <location>
        <begin position="445"/>
        <end position="483"/>
    </location>
</feature>
<keyword evidence="7" id="KW-0010">Activator</keyword>
<comment type="similarity">
    <text evidence="3">Belongs to the TORC family.</text>
</comment>
<evidence type="ECO:0000259" key="11">
    <source>
        <dbReference type="Pfam" id="PF12884"/>
    </source>
</evidence>
<comment type="caution">
    <text evidence="13">The sequence shown here is derived from an EMBL/GenBank/DDBJ whole genome shotgun (WGS) entry which is preliminary data.</text>
</comment>
<keyword evidence="9" id="KW-0539">Nucleus</keyword>
<evidence type="ECO:0000256" key="7">
    <source>
        <dbReference type="ARBA" id="ARBA00023159"/>
    </source>
</evidence>
<gene>
    <name evidence="13" type="ORF">B4U79_14028</name>
</gene>
<dbReference type="Pfam" id="PF12885">
    <property type="entry name" value="TORC_M"/>
    <property type="match status" value="1"/>
</dbReference>
<name>A0A443R2I1_9ACAR</name>
<keyword evidence="6" id="KW-0805">Transcription regulation</keyword>
<feature type="compositionally biased region" description="Polar residues" evidence="10">
    <location>
        <begin position="360"/>
        <end position="370"/>
    </location>
</feature>
<dbReference type="Proteomes" id="UP000285301">
    <property type="component" value="Unassembled WGS sequence"/>
</dbReference>
<feature type="region of interest" description="Disordered" evidence="10">
    <location>
        <begin position="307"/>
        <end position="370"/>
    </location>
</feature>
<organism evidence="13 14">
    <name type="scientific">Dinothrombium tinctorium</name>
    <dbReference type="NCBI Taxonomy" id="1965070"/>
    <lineage>
        <taxon>Eukaryota</taxon>
        <taxon>Metazoa</taxon>
        <taxon>Ecdysozoa</taxon>
        <taxon>Arthropoda</taxon>
        <taxon>Chelicerata</taxon>
        <taxon>Arachnida</taxon>
        <taxon>Acari</taxon>
        <taxon>Acariformes</taxon>
        <taxon>Trombidiformes</taxon>
        <taxon>Prostigmata</taxon>
        <taxon>Anystina</taxon>
        <taxon>Parasitengona</taxon>
        <taxon>Trombidioidea</taxon>
        <taxon>Trombidiidae</taxon>
        <taxon>Dinothrombium</taxon>
    </lineage>
</organism>
<comment type="subcellular location">
    <subcellularLocation>
        <location evidence="2">Cytoplasm</location>
    </subcellularLocation>
    <subcellularLocation>
        <location evidence="1">Nucleus</location>
    </subcellularLocation>
</comment>
<dbReference type="GO" id="GO:0045944">
    <property type="term" value="P:positive regulation of transcription by RNA polymerase II"/>
    <property type="evidence" value="ECO:0007669"/>
    <property type="project" value="TreeGrafter"/>
</dbReference>
<feature type="region of interest" description="Disordered" evidence="10">
    <location>
        <begin position="550"/>
        <end position="584"/>
    </location>
</feature>
<feature type="region of interest" description="Disordered" evidence="10">
    <location>
        <begin position="620"/>
        <end position="655"/>
    </location>
</feature>
<feature type="compositionally biased region" description="Polar residues" evidence="10">
    <location>
        <begin position="624"/>
        <end position="648"/>
    </location>
</feature>
<dbReference type="InterPro" id="IPR024784">
    <property type="entry name" value="TORC_M"/>
</dbReference>
<keyword evidence="5" id="KW-0597">Phosphoprotein</keyword>
<dbReference type="InterPro" id="IPR024783">
    <property type="entry name" value="TORC_N"/>
</dbReference>
<feature type="compositionally biased region" description="Polar residues" evidence="10">
    <location>
        <begin position="307"/>
        <end position="316"/>
    </location>
</feature>
<reference evidence="13 14" key="1">
    <citation type="journal article" date="2018" name="Gigascience">
        <title>Genomes of trombidid mites reveal novel predicted allergens and laterally-transferred genes associated with secondary metabolism.</title>
        <authorList>
            <person name="Dong X."/>
            <person name="Chaisiri K."/>
            <person name="Xia D."/>
            <person name="Armstrong S.D."/>
            <person name="Fang Y."/>
            <person name="Donnelly M.J."/>
            <person name="Kadowaki T."/>
            <person name="McGarry J.W."/>
            <person name="Darby A.C."/>
            <person name="Makepeace B.L."/>
        </authorList>
    </citation>
    <scope>NUCLEOTIDE SEQUENCE [LARGE SCALE GENOMIC DNA]</scope>
    <source>
        <strain evidence="13">UoL-WK</strain>
    </source>
</reference>
<dbReference type="GO" id="GO:0005634">
    <property type="term" value="C:nucleus"/>
    <property type="evidence" value="ECO:0007669"/>
    <property type="project" value="UniProtKB-SubCell"/>
</dbReference>
<proteinExistence type="inferred from homology"/>
<dbReference type="GO" id="GO:0008140">
    <property type="term" value="F:cAMP response element binding protein binding"/>
    <property type="evidence" value="ECO:0007669"/>
    <property type="project" value="InterPro"/>
</dbReference>
<evidence type="ECO:0000313" key="13">
    <source>
        <dbReference type="EMBL" id="RWS09466.1"/>
    </source>
</evidence>
<keyword evidence="14" id="KW-1185">Reference proteome</keyword>
<protein>
    <submittedName>
        <fullName evidence="13">CREB-regulated transcription coactivator 1-like isoform X3</fullName>
    </submittedName>
</protein>
<dbReference type="PANTHER" id="PTHR13589:SF15">
    <property type="entry name" value="CREB-REGULATED TRANSCRIPTION COACTIVATOR, ISOFORM B"/>
    <property type="match status" value="1"/>
</dbReference>
<evidence type="ECO:0000259" key="12">
    <source>
        <dbReference type="Pfam" id="PF12885"/>
    </source>
</evidence>
<dbReference type="AlphaFoldDB" id="A0A443R2I1"/>
<sequence>MANPRKFSEKIALHNQKQAEETAAFEQIMREVMGATRGGSAVPVNAGQVKNQHLHITQTVGNLRAGSLPNVNHIGTQQDRNSGIDLQTALNNLDDIRHGRDPMRDRRHASPTTFHRIPHSVHHHSGHHRQTHFDQKRIDSSPYSTVYLSPPPADTQWRRTNSDSALHHTAMMSEQQENENLHGGLSPRRSTVHDVDSSVIVDNLTGAEPSNLTTPLSWDPGKKLPNHLINQHLLTATSLPMDSRPKSCEVPGITIYPSQEDPNVVHHHIPISSNTGSLPDLTNLHFPAPLSTPIDVEDQTLMNNSVDMNHHQQPASPYSVGSPHNPNGSPSYDPRSPYSPNSPHNNYSPPPNTHHNNNNGMLQTRINNGNLNGNHASAIIDDCHANRASSPNVLANRRQQNDVEALVLENVRLRHRVSSPCDPQQVCYFLRNGSNVTVEQQNVNRHRTATPSDHSCSAPTSPVSHSMSPIGSPGLAQNNAPLSKSPFTDNSYYNVQQTNVLQHQLEQFKMVTGTDLQQESSERYLMMPDANGHSSSSSASSSTGVLYTSANTYQQSPGGSVEGTSDYSPQQSPQSTLVSSVEAQHQQPSSIYYTAPSQRSTNNSMLQTTTPLIYSKSVISSSSPTYQQPKTSTTSATGQSPTAHTPTSIPDIILT</sequence>
<evidence type="ECO:0000256" key="8">
    <source>
        <dbReference type="ARBA" id="ARBA00023163"/>
    </source>
</evidence>
<evidence type="ECO:0000256" key="9">
    <source>
        <dbReference type="ARBA" id="ARBA00023242"/>
    </source>
</evidence>